<proteinExistence type="predicted"/>
<dbReference type="GO" id="GO:0015031">
    <property type="term" value="P:protein transport"/>
    <property type="evidence" value="ECO:0007669"/>
    <property type="project" value="InterPro"/>
</dbReference>
<dbReference type="GO" id="GO:0005886">
    <property type="term" value="C:plasma membrane"/>
    <property type="evidence" value="ECO:0007669"/>
    <property type="project" value="TreeGrafter"/>
</dbReference>
<comment type="caution">
    <text evidence="2">The sequence shown here is derived from an EMBL/GenBank/DDBJ whole genome shotgun (WGS) entry which is preliminary data.</text>
</comment>
<dbReference type="EMBL" id="SRLO01019195">
    <property type="protein sequence ID" value="TNN23249.1"/>
    <property type="molecule type" value="Genomic_DNA"/>
</dbReference>
<feature type="region of interest" description="Disordered" evidence="1">
    <location>
        <begin position="78"/>
        <end position="106"/>
    </location>
</feature>
<dbReference type="GO" id="GO:2000786">
    <property type="term" value="P:positive regulation of autophagosome assembly"/>
    <property type="evidence" value="ECO:0007669"/>
    <property type="project" value="TreeGrafter"/>
</dbReference>
<dbReference type="Proteomes" id="UP000314294">
    <property type="component" value="Unassembled WGS sequence"/>
</dbReference>
<dbReference type="PANTHER" id="PTHR46596">
    <property type="entry name" value="SORTING NEXIN-4"/>
    <property type="match status" value="1"/>
</dbReference>
<name>A0A4Z2E3E8_9TELE</name>
<keyword evidence="3" id="KW-1185">Reference proteome</keyword>
<dbReference type="PANTHER" id="PTHR46596:SF1">
    <property type="entry name" value="SORTING NEXIN-4"/>
    <property type="match status" value="1"/>
</dbReference>
<dbReference type="Gene3D" id="1.20.1270.60">
    <property type="entry name" value="Arfaptin homology (AH) domain/BAR domain"/>
    <property type="match status" value="1"/>
</dbReference>
<reference evidence="2 3" key="1">
    <citation type="submission" date="2019-03" db="EMBL/GenBank/DDBJ databases">
        <title>First draft genome of Liparis tanakae, snailfish: a comprehensive survey of snailfish specific genes.</title>
        <authorList>
            <person name="Kim W."/>
            <person name="Song I."/>
            <person name="Jeong J.-H."/>
            <person name="Kim D."/>
            <person name="Kim S."/>
            <person name="Ryu S."/>
            <person name="Song J.Y."/>
            <person name="Lee S.K."/>
        </authorList>
    </citation>
    <scope>NUCLEOTIDE SEQUENCE [LARGE SCALE GENOMIC DNA]</scope>
    <source>
        <tissue evidence="2">Muscle</tissue>
    </source>
</reference>
<dbReference type="InterPro" id="IPR027267">
    <property type="entry name" value="AH/BAR_dom_sf"/>
</dbReference>
<evidence type="ECO:0000256" key="1">
    <source>
        <dbReference type="SAM" id="MobiDB-lite"/>
    </source>
</evidence>
<dbReference type="GO" id="GO:0031201">
    <property type="term" value="C:SNARE complex"/>
    <property type="evidence" value="ECO:0007669"/>
    <property type="project" value="TreeGrafter"/>
</dbReference>
<sequence>MTSKLFGQEAPEQREARLKQLEDLISEGEEDVQEKTAECELLLQGPSHGTEVREAGRVRQQTFSVWDLPPLGGDARLSRRTEASSHEENQGVARRRPFLKSKNTTADSCSSSLVLGAQTLEDGGREHVERAWLDMQRFNEQKDRDLREALISYAVMQISMCKKGVQVWSNAKECFLKM</sequence>
<protein>
    <submittedName>
        <fullName evidence="2">Sorting nexin-4</fullName>
    </submittedName>
</protein>
<evidence type="ECO:0000313" key="3">
    <source>
        <dbReference type="Proteomes" id="UP000314294"/>
    </source>
</evidence>
<evidence type="ECO:0000313" key="2">
    <source>
        <dbReference type="EMBL" id="TNN23249.1"/>
    </source>
</evidence>
<dbReference type="AlphaFoldDB" id="A0A4Z2E3E8"/>
<dbReference type="OrthoDB" id="289314at2759"/>
<dbReference type="GO" id="GO:0032266">
    <property type="term" value="F:phosphatidylinositol-3-phosphate binding"/>
    <property type="evidence" value="ECO:0007669"/>
    <property type="project" value="TreeGrafter"/>
</dbReference>
<gene>
    <name evidence="2" type="primary">SNX4_1</name>
    <name evidence="2" type="ORF">EYF80_066632</name>
</gene>
<dbReference type="InterPro" id="IPR034783">
    <property type="entry name" value="SNX4"/>
</dbReference>
<accession>A0A4Z2E3E8</accession>
<dbReference type="GO" id="GO:0031901">
    <property type="term" value="C:early endosome membrane"/>
    <property type="evidence" value="ECO:0007669"/>
    <property type="project" value="TreeGrafter"/>
</dbReference>
<feature type="compositionally biased region" description="Basic and acidic residues" evidence="1">
    <location>
        <begin position="78"/>
        <end position="89"/>
    </location>
</feature>
<organism evidence="2 3">
    <name type="scientific">Liparis tanakae</name>
    <name type="common">Tanaka's snailfish</name>
    <dbReference type="NCBI Taxonomy" id="230148"/>
    <lineage>
        <taxon>Eukaryota</taxon>
        <taxon>Metazoa</taxon>
        <taxon>Chordata</taxon>
        <taxon>Craniata</taxon>
        <taxon>Vertebrata</taxon>
        <taxon>Euteleostomi</taxon>
        <taxon>Actinopterygii</taxon>
        <taxon>Neopterygii</taxon>
        <taxon>Teleostei</taxon>
        <taxon>Neoteleostei</taxon>
        <taxon>Acanthomorphata</taxon>
        <taxon>Eupercaria</taxon>
        <taxon>Perciformes</taxon>
        <taxon>Cottioidei</taxon>
        <taxon>Cottales</taxon>
        <taxon>Liparidae</taxon>
        <taxon>Liparis</taxon>
    </lineage>
</organism>